<feature type="region of interest" description="Disordered" evidence="1">
    <location>
        <begin position="1"/>
        <end position="25"/>
    </location>
</feature>
<keyword evidence="3" id="KW-1185">Reference proteome</keyword>
<feature type="compositionally biased region" description="Low complexity" evidence="1">
    <location>
        <begin position="1"/>
        <end position="12"/>
    </location>
</feature>
<gene>
    <name evidence="2" type="ORF">KQX54_017052</name>
</gene>
<dbReference type="EMBL" id="JAHXZJ010002237">
    <property type="protein sequence ID" value="KAH0547091.1"/>
    <property type="molecule type" value="Genomic_DNA"/>
</dbReference>
<evidence type="ECO:0000313" key="2">
    <source>
        <dbReference type="EMBL" id="KAH0547091.1"/>
    </source>
</evidence>
<dbReference type="AlphaFoldDB" id="A0AAV7IA21"/>
<evidence type="ECO:0000256" key="1">
    <source>
        <dbReference type="SAM" id="MobiDB-lite"/>
    </source>
</evidence>
<sequence length="278" mass="31465">MSNEGSSQSSNQSEKRPLSDYADELPQANRKRKVDVMTEVLVAVLDHTKTSNQSAMHIISAVITSLGLDIDNYNISYTTIRNARLKFRKIAAGNLKDGIEETAQNLIVDWDELLPTGTVARYVYHHAPNTYVILQNRVVQSNPDCNALDSLTKTYRIATVAHSNGGMCGCRLGTEDRIHQYPLWEETCTGIFYSISASTPPGPVPSFPWRIRKRRYITNSCVYSGLKLSISDVGWMSSWFPRTSFRCLCACICYWVAMLKVRKVHRYLVIVTNMLSRR</sequence>
<accession>A0AAV7IA21</accession>
<reference evidence="2 3" key="1">
    <citation type="journal article" date="2021" name="J. Hered.">
        <title>A chromosome-level genome assembly of the parasitoid wasp, Cotesia glomerata (Hymenoptera: Braconidae).</title>
        <authorList>
            <person name="Pinto B.J."/>
            <person name="Weis J.J."/>
            <person name="Gamble T."/>
            <person name="Ode P.J."/>
            <person name="Paul R."/>
            <person name="Zaspel J.M."/>
        </authorList>
    </citation>
    <scope>NUCLEOTIDE SEQUENCE [LARGE SCALE GENOMIC DNA]</scope>
    <source>
        <strain evidence="2">CgM1</strain>
    </source>
</reference>
<evidence type="ECO:0000313" key="3">
    <source>
        <dbReference type="Proteomes" id="UP000826195"/>
    </source>
</evidence>
<proteinExistence type="predicted"/>
<organism evidence="2 3">
    <name type="scientific">Cotesia glomerata</name>
    <name type="common">Lepidopteran parasitic wasp</name>
    <name type="synonym">Apanteles glomeratus</name>
    <dbReference type="NCBI Taxonomy" id="32391"/>
    <lineage>
        <taxon>Eukaryota</taxon>
        <taxon>Metazoa</taxon>
        <taxon>Ecdysozoa</taxon>
        <taxon>Arthropoda</taxon>
        <taxon>Hexapoda</taxon>
        <taxon>Insecta</taxon>
        <taxon>Pterygota</taxon>
        <taxon>Neoptera</taxon>
        <taxon>Endopterygota</taxon>
        <taxon>Hymenoptera</taxon>
        <taxon>Apocrita</taxon>
        <taxon>Ichneumonoidea</taxon>
        <taxon>Braconidae</taxon>
        <taxon>Microgastrinae</taxon>
        <taxon>Cotesia</taxon>
    </lineage>
</organism>
<comment type="caution">
    <text evidence="2">The sequence shown here is derived from an EMBL/GenBank/DDBJ whole genome shotgun (WGS) entry which is preliminary data.</text>
</comment>
<dbReference type="Proteomes" id="UP000826195">
    <property type="component" value="Unassembled WGS sequence"/>
</dbReference>
<protein>
    <submittedName>
        <fullName evidence="2">Uncharacterized protein</fullName>
    </submittedName>
</protein>
<name>A0AAV7IA21_COTGL</name>